<keyword evidence="5 7" id="KW-0175">Coiled coil</keyword>
<reference evidence="11" key="1">
    <citation type="submission" date="2020-01" db="EMBL/GenBank/DDBJ databases">
        <title>Draft genome sequence of the Termite Coptotermes fromosanus.</title>
        <authorList>
            <person name="Itakura S."/>
            <person name="Yosikawa Y."/>
            <person name="Umezawa K."/>
        </authorList>
    </citation>
    <scope>NUCLEOTIDE SEQUENCE [LARGE SCALE GENOMIC DNA]</scope>
</reference>
<feature type="coiled-coil region" evidence="7">
    <location>
        <begin position="274"/>
        <end position="308"/>
    </location>
</feature>
<dbReference type="Pfam" id="PF00071">
    <property type="entry name" value="Ras"/>
    <property type="match status" value="1"/>
</dbReference>
<keyword evidence="2" id="KW-0963">Cytoplasm</keyword>
<dbReference type="CDD" id="cd00051">
    <property type="entry name" value="EFh"/>
    <property type="match status" value="1"/>
</dbReference>
<dbReference type="SUPFAM" id="SSF52540">
    <property type="entry name" value="P-loop containing nucleoside triphosphate hydrolases"/>
    <property type="match status" value="1"/>
</dbReference>
<dbReference type="InterPro" id="IPR027417">
    <property type="entry name" value="P-loop_NTPase"/>
</dbReference>
<dbReference type="SMART" id="SM00174">
    <property type="entry name" value="RHO"/>
    <property type="match status" value="1"/>
</dbReference>
<dbReference type="GO" id="GO:0003924">
    <property type="term" value="F:GTPase activity"/>
    <property type="evidence" value="ECO:0007669"/>
    <property type="project" value="InterPro"/>
</dbReference>
<dbReference type="InterPro" id="IPR011992">
    <property type="entry name" value="EF-hand-dom_pair"/>
</dbReference>
<dbReference type="GO" id="GO:0005737">
    <property type="term" value="C:cytoplasm"/>
    <property type="evidence" value="ECO:0007669"/>
    <property type="project" value="UniProtKB-SubCell"/>
</dbReference>
<evidence type="ECO:0000256" key="8">
    <source>
        <dbReference type="SAM" id="MobiDB-lite"/>
    </source>
</evidence>
<feature type="compositionally biased region" description="Polar residues" evidence="8">
    <location>
        <begin position="406"/>
        <end position="415"/>
    </location>
</feature>
<dbReference type="SMART" id="SM00173">
    <property type="entry name" value="RAS"/>
    <property type="match status" value="1"/>
</dbReference>
<evidence type="ECO:0000256" key="1">
    <source>
        <dbReference type="ARBA" id="ARBA00004496"/>
    </source>
</evidence>
<dbReference type="SMART" id="SM00175">
    <property type="entry name" value="RAB"/>
    <property type="match status" value="1"/>
</dbReference>
<dbReference type="InterPro" id="IPR002048">
    <property type="entry name" value="EF_hand_dom"/>
</dbReference>
<dbReference type="OrthoDB" id="9989112at2759"/>
<proteinExistence type="predicted"/>
<evidence type="ECO:0000256" key="4">
    <source>
        <dbReference type="ARBA" id="ARBA00022837"/>
    </source>
</evidence>
<dbReference type="PANTHER" id="PTHR47977">
    <property type="entry name" value="RAS-RELATED PROTEIN RAB"/>
    <property type="match status" value="1"/>
</dbReference>
<dbReference type="CDD" id="cd00154">
    <property type="entry name" value="Rab"/>
    <property type="match status" value="1"/>
</dbReference>
<keyword evidence="3" id="KW-0547">Nucleotide-binding</keyword>
<dbReference type="GO" id="GO:0005525">
    <property type="term" value="F:GTP binding"/>
    <property type="evidence" value="ECO:0007669"/>
    <property type="project" value="UniProtKB-KW"/>
</dbReference>
<protein>
    <recommendedName>
        <fullName evidence="9">EF-hand domain-containing protein</fullName>
    </recommendedName>
</protein>
<feature type="region of interest" description="Disordered" evidence="8">
    <location>
        <begin position="361"/>
        <end position="416"/>
    </location>
</feature>
<dbReference type="GO" id="GO:0005509">
    <property type="term" value="F:calcium ion binding"/>
    <property type="evidence" value="ECO:0007669"/>
    <property type="project" value="InterPro"/>
</dbReference>
<comment type="subcellular location">
    <subcellularLocation>
        <location evidence="1">Cytoplasm</location>
    </subcellularLocation>
</comment>
<dbReference type="FunFam" id="3.40.50.300:FF:001348">
    <property type="entry name" value="Ras and EF-hand domain-containing protein"/>
    <property type="match status" value="1"/>
</dbReference>
<dbReference type="SMART" id="SM00054">
    <property type="entry name" value="EFh"/>
    <property type="match status" value="2"/>
</dbReference>
<accession>A0A6L2P9H4</accession>
<keyword evidence="11" id="KW-1185">Reference proteome</keyword>
<dbReference type="PROSITE" id="PS51419">
    <property type="entry name" value="RAB"/>
    <property type="match status" value="1"/>
</dbReference>
<dbReference type="InParanoid" id="A0A6L2P9H4"/>
<evidence type="ECO:0000256" key="2">
    <source>
        <dbReference type="ARBA" id="ARBA00022490"/>
    </source>
</evidence>
<dbReference type="Pfam" id="PF13499">
    <property type="entry name" value="EF-hand_7"/>
    <property type="match status" value="1"/>
</dbReference>
<dbReference type="SUPFAM" id="SSF47473">
    <property type="entry name" value="EF-hand"/>
    <property type="match status" value="1"/>
</dbReference>
<dbReference type="PROSITE" id="PS50222">
    <property type="entry name" value="EF_HAND_2"/>
    <property type="match status" value="2"/>
</dbReference>
<dbReference type="Gene3D" id="1.10.238.10">
    <property type="entry name" value="EF-hand"/>
    <property type="match status" value="1"/>
</dbReference>
<gene>
    <name evidence="10" type="ORF">Cfor_02309</name>
</gene>
<dbReference type="PRINTS" id="PR00449">
    <property type="entry name" value="RASTRNSFRMNG"/>
</dbReference>
<keyword evidence="4" id="KW-0106">Calcium</keyword>
<dbReference type="InterPro" id="IPR050227">
    <property type="entry name" value="Rab"/>
</dbReference>
<dbReference type="PROSITE" id="PS51421">
    <property type="entry name" value="RAS"/>
    <property type="match status" value="1"/>
</dbReference>
<dbReference type="NCBIfam" id="TIGR00231">
    <property type="entry name" value="small_GTP"/>
    <property type="match status" value="1"/>
</dbReference>
<dbReference type="Proteomes" id="UP000502823">
    <property type="component" value="Unassembled WGS sequence"/>
</dbReference>
<keyword evidence="6" id="KW-0342">GTP-binding</keyword>
<dbReference type="PROSITE" id="PS00018">
    <property type="entry name" value="EF_HAND_1"/>
    <property type="match status" value="1"/>
</dbReference>
<evidence type="ECO:0000313" key="10">
    <source>
        <dbReference type="EMBL" id="GFG28983.1"/>
    </source>
</evidence>
<feature type="domain" description="EF-hand" evidence="9">
    <location>
        <begin position="39"/>
        <end position="71"/>
    </location>
</feature>
<dbReference type="InterPro" id="IPR005225">
    <property type="entry name" value="Small_GTP-bd"/>
</dbReference>
<dbReference type="EMBL" id="BLKM01000104">
    <property type="protein sequence ID" value="GFG28983.1"/>
    <property type="molecule type" value="Genomic_DNA"/>
</dbReference>
<sequence length="722" mass="80590">MANELQLEQLFRACDKQGTGHIGPSEFRDLCAGFDIDPADSDAVFTDLDHDGDGQVSLEDFAWGFRDFLTPGSRRSSVQVSTGPDVTGMYVTSDEAVRRQAEIERRHVNAGIAWSHLVAGVGEANVHKFLSTSGQKLAELYEELQTTDTAQHLVTHFEVALSSLLQDVKKLHEENKRMEEMFAREKETHLTHLRNLEEELDAQVARVEAQAREEARTKFELEKRNIEKKMQAETAELQAHLRLFQKLNSVLSRGQKEKHDPVLLDSKYDAASENQELRSMLADTRTNLALLRSEMAQLRSEYEEKCHEFNCQQETVVAYMHQNDHVHRQLHLLHEANSKLQDTNDGLLTVMDLSGLRSPRPSSPCCCSHASSTESPVGLSEGRKRKRTSEPVSRSHSDMESLVDSAPTSLCSTRNGVGDDAQFGIRRFMEDLDSEQSTVRNNMDAESDKSLQEELHRFTTGQNGLSESDTGPAHKVDELDGSALLMCPSPKTPVLGRRLISAGDSIEVPLNPVKLGEHEPTGAPDRTFKIVFAGDAAVGKSCFIFRFCKGVFVNNLGSTLGVDFQVKTIRVDERNVTLQLWDTAGMFRSMTKTYFRRADGVILLYDVTSERSFMNVRQWVQSIDEVTEQHVPIILCGNKVDLRAEALSKGVTCIDMVEGELLSHDCGATFLETSSKTGTNIVDAVLTLSREMLSREDVEVQTSSLRILQDHKPTNSCCGSKN</sequence>
<organism evidence="10 11">
    <name type="scientific">Coptotermes formosanus</name>
    <name type="common">Formosan subterranean termite</name>
    <dbReference type="NCBI Taxonomy" id="36987"/>
    <lineage>
        <taxon>Eukaryota</taxon>
        <taxon>Metazoa</taxon>
        <taxon>Ecdysozoa</taxon>
        <taxon>Arthropoda</taxon>
        <taxon>Hexapoda</taxon>
        <taxon>Insecta</taxon>
        <taxon>Pterygota</taxon>
        <taxon>Neoptera</taxon>
        <taxon>Polyneoptera</taxon>
        <taxon>Dictyoptera</taxon>
        <taxon>Blattodea</taxon>
        <taxon>Blattoidea</taxon>
        <taxon>Termitoidae</taxon>
        <taxon>Rhinotermitidae</taxon>
        <taxon>Coptotermes</taxon>
    </lineage>
</organism>
<evidence type="ECO:0000259" key="9">
    <source>
        <dbReference type="PROSITE" id="PS50222"/>
    </source>
</evidence>
<feature type="domain" description="EF-hand" evidence="9">
    <location>
        <begin position="2"/>
        <end position="37"/>
    </location>
</feature>
<feature type="coiled-coil region" evidence="7">
    <location>
        <begin position="161"/>
        <end position="243"/>
    </location>
</feature>
<dbReference type="SMART" id="SM00176">
    <property type="entry name" value="RAN"/>
    <property type="match status" value="1"/>
</dbReference>
<evidence type="ECO:0000256" key="3">
    <source>
        <dbReference type="ARBA" id="ARBA00022741"/>
    </source>
</evidence>
<evidence type="ECO:0000256" key="6">
    <source>
        <dbReference type="ARBA" id="ARBA00023134"/>
    </source>
</evidence>
<dbReference type="InterPro" id="IPR001806">
    <property type="entry name" value="Small_GTPase"/>
</dbReference>
<evidence type="ECO:0000256" key="7">
    <source>
        <dbReference type="SAM" id="Coils"/>
    </source>
</evidence>
<evidence type="ECO:0000256" key="5">
    <source>
        <dbReference type="ARBA" id="ARBA00023054"/>
    </source>
</evidence>
<name>A0A6L2P9H4_COPFO</name>
<dbReference type="InterPro" id="IPR018247">
    <property type="entry name" value="EF_Hand_1_Ca_BS"/>
</dbReference>
<dbReference type="Gene3D" id="3.40.50.300">
    <property type="entry name" value="P-loop containing nucleotide triphosphate hydrolases"/>
    <property type="match status" value="1"/>
</dbReference>
<comment type="caution">
    <text evidence="10">The sequence shown here is derived from an EMBL/GenBank/DDBJ whole genome shotgun (WGS) entry which is preliminary data.</text>
</comment>
<dbReference type="AlphaFoldDB" id="A0A6L2P9H4"/>
<evidence type="ECO:0000313" key="11">
    <source>
        <dbReference type="Proteomes" id="UP000502823"/>
    </source>
</evidence>